<keyword evidence="3" id="KW-1185">Reference proteome</keyword>
<name>A0A0D9QQ41_PLAFR</name>
<feature type="compositionally biased region" description="Basic and acidic residues" evidence="1">
    <location>
        <begin position="51"/>
        <end position="76"/>
    </location>
</feature>
<dbReference type="OMA" id="HFTICLN"/>
<dbReference type="AlphaFoldDB" id="A0A0D9QQ41"/>
<feature type="compositionally biased region" description="Basic and acidic residues" evidence="1">
    <location>
        <begin position="31"/>
        <end position="42"/>
    </location>
</feature>
<dbReference type="RefSeq" id="XP_012334409.1">
    <property type="nucleotide sequence ID" value="XM_012478986.1"/>
</dbReference>
<proteinExistence type="predicted"/>
<reference evidence="2 3" key="1">
    <citation type="submission" date="2014-03" db="EMBL/GenBank/DDBJ databases">
        <title>The Genome Sequence of Plasmodium fragile nilgiri.</title>
        <authorList>
            <consortium name="The Broad Institute Genomics Platform"/>
            <consortium name="The Broad Institute Genome Sequencing Center for Infectious Disease"/>
            <person name="Neafsey D."/>
            <person name="Duraisingh M."/>
            <person name="Young S.K."/>
            <person name="Zeng Q."/>
            <person name="Gargeya S."/>
            <person name="Abouelleil A."/>
            <person name="Alvarado L."/>
            <person name="Chapman S.B."/>
            <person name="Gainer-Dewar J."/>
            <person name="Goldberg J."/>
            <person name="Griggs A."/>
            <person name="Gujja S."/>
            <person name="Hansen M."/>
            <person name="Howarth C."/>
            <person name="Imamovic A."/>
            <person name="Larimer J."/>
            <person name="Pearson M."/>
            <person name="Poon T.W."/>
            <person name="Priest M."/>
            <person name="Roberts A."/>
            <person name="Saif S."/>
            <person name="Shea T."/>
            <person name="Sykes S."/>
            <person name="Wortman J."/>
            <person name="Nusbaum C."/>
            <person name="Birren B."/>
        </authorList>
    </citation>
    <scope>NUCLEOTIDE SEQUENCE [LARGE SCALE GENOMIC DNA]</scope>
    <source>
        <strain evidence="3">nilgiri</strain>
    </source>
</reference>
<protein>
    <submittedName>
        <fullName evidence="2">Uncharacterized protein</fullName>
    </submittedName>
</protein>
<evidence type="ECO:0000313" key="3">
    <source>
        <dbReference type="Proteomes" id="UP000054561"/>
    </source>
</evidence>
<dbReference type="GeneID" id="24266665"/>
<gene>
    <name evidence="2" type="ORF">AK88_01351</name>
</gene>
<feature type="region of interest" description="Disordered" evidence="1">
    <location>
        <begin position="1"/>
        <end position="76"/>
    </location>
</feature>
<evidence type="ECO:0000256" key="1">
    <source>
        <dbReference type="SAM" id="MobiDB-lite"/>
    </source>
</evidence>
<dbReference type="OrthoDB" id="378594at2759"/>
<dbReference type="Proteomes" id="UP000054561">
    <property type="component" value="Unassembled WGS sequence"/>
</dbReference>
<dbReference type="EMBL" id="KQ001655">
    <property type="protein sequence ID" value="KJP89058.1"/>
    <property type="molecule type" value="Genomic_DNA"/>
</dbReference>
<evidence type="ECO:0000313" key="2">
    <source>
        <dbReference type="EMBL" id="KJP89058.1"/>
    </source>
</evidence>
<accession>A0A0D9QQ41</accession>
<sequence>MGLQGAAGESIDLTTGKDNEGGKNGHKKGDKKGDQKGGEKGHQKGGQEGGQKGDPEGHQKGGQKDGQKDGHKNGRNNEAKVAQGMRENSRQRHKVKRLGTTTTSMPNETHIREKTKKHYLDNVDKTLQKSNIDCVSYVYKNMNDQTTSKNMNRCVKFGGGEDRVDAVRQMLLLEKRPKKNVIIGASRSSGAATGGDGPCAKDDETVQSIIYSTFINTTLRQPHNHAADKVNKPPKGEITKRAPEGKNKKENYIISGKKFYAKPSEVNPTGTSQTVDAYIQNLTSPVKKILCSDKSIQITESNQELKNLTNDGTFLYEQIISERERKKKVSYTQTSPIYQEEEIKRFSKYMTKQIVNEATIQLTYEENVKAMEHKKTDVQLNHEQNVQTYSHLTDFQRDNLGVMADGAELSRCLHIFNKINTFGLSGSLINSIVRKNVQEVKEQNHGQNNRSQIEWRNQVTKHLLKNTIAFIATEKIVSYIAEELLEDCILKFFRKDKREVDTLIANMEDHNISLYERRRMEGGHFNFVLSNGNLNMNIPVRVKKHMSLEDLLRMIKNRIKKKQNFLLKEYKLDFLCIRDGTRNIASIHELLSSESNHFTICLNNKEGEVIPTG</sequence>
<organism evidence="2 3">
    <name type="scientific">Plasmodium fragile</name>
    <dbReference type="NCBI Taxonomy" id="5857"/>
    <lineage>
        <taxon>Eukaryota</taxon>
        <taxon>Sar</taxon>
        <taxon>Alveolata</taxon>
        <taxon>Apicomplexa</taxon>
        <taxon>Aconoidasida</taxon>
        <taxon>Haemosporida</taxon>
        <taxon>Plasmodiidae</taxon>
        <taxon>Plasmodium</taxon>
        <taxon>Plasmodium (Plasmodium)</taxon>
    </lineage>
</organism>
<dbReference type="VEuPathDB" id="PlasmoDB:AK88_01351"/>